<keyword evidence="2" id="KW-0175">Coiled coil</keyword>
<keyword evidence="1" id="KW-0064">Aspartyl protease</keyword>
<dbReference type="InterPro" id="IPR025724">
    <property type="entry name" value="GAG-pre-integrase_dom"/>
</dbReference>
<dbReference type="GO" id="GO:0003964">
    <property type="term" value="F:RNA-directed DNA polymerase activity"/>
    <property type="evidence" value="ECO:0007669"/>
    <property type="project" value="UniProtKB-KW"/>
</dbReference>
<feature type="domain" description="DNA helicase Pif1-like 2B" evidence="6">
    <location>
        <begin position="187"/>
        <end position="214"/>
    </location>
</feature>
<dbReference type="GO" id="GO:0003676">
    <property type="term" value="F:nucleic acid binding"/>
    <property type="evidence" value="ECO:0007669"/>
    <property type="project" value="InterPro"/>
</dbReference>
<proteinExistence type="predicted"/>
<keyword evidence="8" id="KW-0548">Nucleotidyltransferase</keyword>
<dbReference type="InterPro" id="IPR043502">
    <property type="entry name" value="DNA/RNA_pol_sf"/>
</dbReference>
<evidence type="ECO:0000256" key="2">
    <source>
        <dbReference type="SAM" id="Coils"/>
    </source>
</evidence>
<evidence type="ECO:0000259" key="4">
    <source>
        <dbReference type="Pfam" id="PF07727"/>
    </source>
</evidence>
<organism evidence="8">
    <name type="scientific">Tanacetum cinerariifolium</name>
    <name type="common">Dalmatian daisy</name>
    <name type="synonym">Chrysanthemum cinerariifolium</name>
    <dbReference type="NCBI Taxonomy" id="118510"/>
    <lineage>
        <taxon>Eukaryota</taxon>
        <taxon>Viridiplantae</taxon>
        <taxon>Streptophyta</taxon>
        <taxon>Embryophyta</taxon>
        <taxon>Tracheophyta</taxon>
        <taxon>Spermatophyta</taxon>
        <taxon>Magnoliopsida</taxon>
        <taxon>eudicotyledons</taxon>
        <taxon>Gunneridae</taxon>
        <taxon>Pentapetalae</taxon>
        <taxon>asterids</taxon>
        <taxon>campanulids</taxon>
        <taxon>Asterales</taxon>
        <taxon>Asteraceae</taxon>
        <taxon>Asteroideae</taxon>
        <taxon>Anthemideae</taxon>
        <taxon>Anthemidinae</taxon>
        <taxon>Tanacetum</taxon>
    </lineage>
</organism>
<evidence type="ECO:0000259" key="6">
    <source>
        <dbReference type="Pfam" id="PF21530"/>
    </source>
</evidence>
<dbReference type="InterPro" id="IPR013103">
    <property type="entry name" value="RVT_2"/>
</dbReference>
<keyword evidence="1" id="KW-0378">Hydrolase</keyword>
<dbReference type="Pfam" id="PF21530">
    <property type="entry name" value="Pif1_2B_dom"/>
    <property type="match status" value="1"/>
</dbReference>
<feature type="domain" description="Retrovirus-related Pol polyprotein from transposon TNT 1-94-like beta-barrel" evidence="7">
    <location>
        <begin position="216"/>
        <end position="264"/>
    </location>
</feature>
<name>A0A6L2M2B1_TANCI</name>
<gene>
    <name evidence="8" type="ORF">Tci_038483</name>
</gene>
<keyword evidence="1" id="KW-0645">Protease</keyword>
<dbReference type="SUPFAM" id="SSF57756">
    <property type="entry name" value="Retrovirus zinc finger-like domains"/>
    <property type="match status" value="1"/>
</dbReference>
<accession>A0A6L2M2B1</accession>
<dbReference type="Pfam" id="PF07727">
    <property type="entry name" value="RVT_2"/>
    <property type="match status" value="1"/>
</dbReference>
<dbReference type="PANTHER" id="PTHR34222:SF99">
    <property type="entry name" value="PROTEIN, PUTATIVE-RELATED"/>
    <property type="match status" value="1"/>
</dbReference>
<evidence type="ECO:0000259" key="5">
    <source>
        <dbReference type="Pfam" id="PF13976"/>
    </source>
</evidence>
<reference evidence="8" key="1">
    <citation type="journal article" date="2019" name="Sci. Rep.">
        <title>Draft genome of Tanacetum cinerariifolium, the natural source of mosquito coil.</title>
        <authorList>
            <person name="Yamashiro T."/>
            <person name="Shiraishi A."/>
            <person name="Satake H."/>
            <person name="Nakayama K."/>
        </authorList>
    </citation>
    <scope>NUCLEOTIDE SEQUENCE</scope>
</reference>
<protein>
    <submittedName>
        <fullName evidence="8">Putative reverse transcriptase, RNA-dependent DNA polymerase</fullName>
    </submittedName>
</protein>
<keyword evidence="8" id="KW-0808">Transferase</keyword>
<dbReference type="PANTHER" id="PTHR34222">
    <property type="entry name" value="GAG_PRE-INTEGRS DOMAIN-CONTAINING PROTEIN"/>
    <property type="match status" value="1"/>
</dbReference>
<feature type="coiled-coil region" evidence="2">
    <location>
        <begin position="397"/>
        <end position="434"/>
    </location>
</feature>
<feature type="region of interest" description="Disordered" evidence="3">
    <location>
        <begin position="838"/>
        <end position="907"/>
    </location>
</feature>
<dbReference type="GO" id="GO:0008270">
    <property type="term" value="F:zinc ion binding"/>
    <property type="evidence" value="ECO:0007669"/>
    <property type="project" value="InterPro"/>
</dbReference>
<comment type="caution">
    <text evidence="8">The sequence shown here is derived from an EMBL/GenBank/DDBJ whole genome shotgun (WGS) entry which is preliminary data.</text>
</comment>
<evidence type="ECO:0000259" key="7">
    <source>
        <dbReference type="Pfam" id="PF22936"/>
    </source>
</evidence>
<dbReference type="SUPFAM" id="SSF56672">
    <property type="entry name" value="DNA/RNA polymerases"/>
    <property type="match status" value="1"/>
</dbReference>
<dbReference type="InterPro" id="IPR049163">
    <property type="entry name" value="Pif1-like_2B_dom"/>
</dbReference>
<evidence type="ECO:0000256" key="3">
    <source>
        <dbReference type="SAM" id="MobiDB-lite"/>
    </source>
</evidence>
<evidence type="ECO:0000313" key="8">
    <source>
        <dbReference type="EMBL" id="GEU66505.1"/>
    </source>
</evidence>
<sequence>MALGAKLKFGFVDGTSLKPRVIDGDYQRFMKELEERYGQINGPLIYHVERELSKVSQGNSNMAAHFNKLKKVWDELHSLNGIPVCTCGKLRECTCGVTTNFFEIDTRSKLMKFLMRLNDDFEAVKNQNLFIDPLPNLNKAYYIVQQVKKQKQVTHHTSDPTAFFVKGNHTDKTERGSAIDEAVFSLEFINGLKFSGVPNHKLALKVGVSIIVLKRPIKIRLPDGTSKCIKKVGHIRINSSLTLHNVFYVPDFKVNLLSVGEIASNSKPYCSFPSYYVCFLGSTKKALTVGQGFHNLYICKPSSDAPIKVPSIPVLSSFVNKEAHLYNVTLDLFHARIGHTSVSKLIHTKDFIDAFKDYYCYWSSWKRLSGNIATKKTQKNLLKQQYENFAVSSTEGIEQTNESLQKLISQLEMYEIMTLSLDDLFNNLKDYESEVMRTSSSTTNSHNVAFLSSSSTNNTTRAVNTAQGVNTTSTQGAVNSSTTVENLSDDMDLRWNIAMLTIRVKRFLKNTERKLDMTNKERIRFDKSKVECFNYHKRGHFARECMAFRSQDNGNTEPIRRTVPVKETTSNAIVTQCDGLDYDWSDQVEEECVKDLKEQNEQLVKDLRTTRISVVSFKTGLESEKLDWYNAVPPPYTGNFMPPKPNLVYPSLDDFINVNESVSESVVKKPTVESNAPKTVRKENKAPIIEDWMSDNEEEGNPQQDLKDKVVIDSECSRHMTGKKNPILQLLKKLMEDLLPLEVNPKVGKLLEKNNVLFTDTACVVLSLDFKLTDESHVLLKVPRKDNMYSVDLKNVVLQGDITCLFAKATSEESNLWHRRLRHENFKTINKLVKENLTQDPPFSSSLKDSPGTGYKPSREKEKKDAKDTGNEDSEVPSTEEPRVNQRKDENVNSTNNINTVSPTNNTAGIVDNAVDENIVYGCADDLNMHDLEEIGGFSDAANDDSGADMNNLDIYFQVSPVPTTRIYKDHPLKQVIRDLHSAPQTRRMSKNLEGYGLVSTVDQRTNHKDLQNCIFACFFITNRTQKVDLPYGKRAISSKWVFRNKLDERGIVIRNKARLVAQGHTQEEGIDYDEVFAPVVRIEAIRLFLAYASFKDFVVYQMDVKSAFLYGKIKEEVYVCQPPGFEDLDFPNKVYKLEKALYGFYQAPRAWYETLSTYLLDNGFQRGRIDKTSNKKGQK</sequence>
<feature type="domain" description="GAG-pre-integrase" evidence="5">
    <location>
        <begin position="787"/>
        <end position="846"/>
    </location>
</feature>
<keyword evidence="8" id="KW-0695">RNA-directed DNA polymerase</keyword>
<feature type="domain" description="Reverse transcriptase Ty1/copia-type" evidence="4">
    <location>
        <begin position="1027"/>
        <end position="1169"/>
    </location>
</feature>
<feature type="compositionally biased region" description="Polar residues" evidence="3">
    <location>
        <begin position="838"/>
        <end position="848"/>
    </location>
</feature>
<feature type="compositionally biased region" description="Basic and acidic residues" evidence="3">
    <location>
        <begin position="857"/>
        <end position="870"/>
    </location>
</feature>
<dbReference type="Pfam" id="PF13976">
    <property type="entry name" value="gag_pre-integrs"/>
    <property type="match status" value="1"/>
</dbReference>
<feature type="compositionally biased region" description="Low complexity" evidence="3">
    <location>
        <begin position="892"/>
        <end position="907"/>
    </location>
</feature>
<feature type="compositionally biased region" description="Basic and acidic residues" evidence="3">
    <location>
        <begin position="880"/>
        <end position="891"/>
    </location>
</feature>
<dbReference type="InterPro" id="IPR054722">
    <property type="entry name" value="PolX-like_BBD"/>
</dbReference>
<dbReference type="Pfam" id="PF22936">
    <property type="entry name" value="Pol_BBD"/>
    <property type="match status" value="1"/>
</dbReference>
<dbReference type="InterPro" id="IPR036875">
    <property type="entry name" value="Znf_CCHC_sf"/>
</dbReference>
<dbReference type="AlphaFoldDB" id="A0A6L2M2B1"/>
<dbReference type="EMBL" id="BKCJ010005395">
    <property type="protein sequence ID" value="GEU66505.1"/>
    <property type="molecule type" value="Genomic_DNA"/>
</dbReference>
<dbReference type="GO" id="GO:0004190">
    <property type="term" value="F:aspartic-type endopeptidase activity"/>
    <property type="evidence" value="ECO:0007669"/>
    <property type="project" value="UniProtKB-KW"/>
</dbReference>
<evidence type="ECO:0000256" key="1">
    <source>
        <dbReference type="ARBA" id="ARBA00022750"/>
    </source>
</evidence>